<dbReference type="InParanoid" id="H2XZL9"/>
<dbReference type="GeneTree" id="ENSGT01040000241802"/>
<dbReference type="HOGENOM" id="CLU_2921901_0_0_1"/>
<reference evidence="1" key="3">
    <citation type="submission" date="2025-08" db="UniProtKB">
        <authorList>
            <consortium name="Ensembl"/>
        </authorList>
    </citation>
    <scope>IDENTIFICATION</scope>
</reference>
<reference evidence="1" key="4">
    <citation type="submission" date="2025-09" db="UniProtKB">
        <authorList>
            <consortium name="Ensembl"/>
        </authorList>
    </citation>
    <scope>IDENTIFICATION</scope>
</reference>
<organism evidence="1 2">
    <name type="scientific">Ciona intestinalis</name>
    <name type="common">Transparent sea squirt</name>
    <name type="synonym">Ascidia intestinalis</name>
    <dbReference type="NCBI Taxonomy" id="7719"/>
    <lineage>
        <taxon>Eukaryota</taxon>
        <taxon>Metazoa</taxon>
        <taxon>Chordata</taxon>
        <taxon>Tunicata</taxon>
        <taxon>Ascidiacea</taxon>
        <taxon>Phlebobranchia</taxon>
        <taxon>Cionidae</taxon>
        <taxon>Ciona</taxon>
    </lineage>
</organism>
<accession>H2XZL9</accession>
<dbReference type="AlphaFoldDB" id="H2XZL9"/>
<protein>
    <submittedName>
        <fullName evidence="1">Uncharacterized protein</fullName>
    </submittedName>
</protein>
<reference evidence="1" key="2">
    <citation type="journal article" date="2008" name="Genome Biol.">
        <title>Improved genome assembly and evidence-based global gene model set for the chordate Ciona intestinalis: new insight into intron and operon populations.</title>
        <authorList>
            <person name="Satou Y."/>
            <person name="Mineta K."/>
            <person name="Ogasawara M."/>
            <person name="Sasakura Y."/>
            <person name="Shoguchi E."/>
            <person name="Ueno K."/>
            <person name="Yamada L."/>
            <person name="Matsumoto J."/>
            <person name="Wasserscheid J."/>
            <person name="Dewar K."/>
            <person name="Wiley G.B."/>
            <person name="Macmil S.L."/>
            <person name="Roe B.A."/>
            <person name="Zeller R.W."/>
            <person name="Hastings K.E."/>
            <person name="Lemaire P."/>
            <person name="Lindquist E."/>
            <person name="Endo T."/>
            <person name="Hotta K."/>
            <person name="Inaba K."/>
        </authorList>
    </citation>
    <scope>NUCLEOTIDE SEQUENCE [LARGE SCALE GENOMIC DNA]</scope>
    <source>
        <strain evidence="1">wild type</strain>
    </source>
</reference>
<evidence type="ECO:0000313" key="1">
    <source>
        <dbReference type="Ensembl" id="ENSCINP00000035103.1"/>
    </source>
</evidence>
<dbReference type="Ensembl" id="ENSCINT00000036472.1">
    <property type="protein sequence ID" value="ENSCINP00000035103.1"/>
    <property type="gene ID" value="ENSCING00000017998.1"/>
</dbReference>
<sequence>MCQILPKINKKLCIVKCFAGKKGSRNANQEERLKLQQALQQLRNKELMIQLDDCGSELKNN</sequence>
<keyword evidence="2" id="KW-1185">Reference proteome</keyword>
<evidence type="ECO:0000313" key="2">
    <source>
        <dbReference type="Proteomes" id="UP000008144"/>
    </source>
</evidence>
<proteinExistence type="predicted"/>
<reference evidence="2" key="1">
    <citation type="journal article" date="2002" name="Science">
        <title>The draft genome of Ciona intestinalis: insights into chordate and vertebrate origins.</title>
        <authorList>
            <person name="Dehal P."/>
            <person name="Satou Y."/>
            <person name="Campbell R.K."/>
            <person name="Chapman J."/>
            <person name="Degnan B."/>
            <person name="De Tomaso A."/>
            <person name="Davidson B."/>
            <person name="Di Gregorio A."/>
            <person name="Gelpke M."/>
            <person name="Goodstein D.M."/>
            <person name="Harafuji N."/>
            <person name="Hastings K.E."/>
            <person name="Ho I."/>
            <person name="Hotta K."/>
            <person name="Huang W."/>
            <person name="Kawashima T."/>
            <person name="Lemaire P."/>
            <person name="Martinez D."/>
            <person name="Meinertzhagen I.A."/>
            <person name="Necula S."/>
            <person name="Nonaka M."/>
            <person name="Putnam N."/>
            <person name="Rash S."/>
            <person name="Saiga H."/>
            <person name="Satake M."/>
            <person name="Terry A."/>
            <person name="Yamada L."/>
            <person name="Wang H.G."/>
            <person name="Awazu S."/>
            <person name="Azumi K."/>
            <person name="Boore J."/>
            <person name="Branno M."/>
            <person name="Chin-Bow S."/>
            <person name="DeSantis R."/>
            <person name="Doyle S."/>
            <person name="Francino P."/>
            <person name="Keys D.N."/>
            <person name="Haga S."/>
            <person name="Hayashi H."/>
            <person name="Hino K."/>
            <person name="Imai K.S."/>
            <person name="Inaba K."/>
            <person name="Kano S."/>
            <person name="Kobayashi K."/>
            <person name="Kobayashi M."/>
            <person name="Lee B.I."/>
            <person name="Makabe K.W."/>
            <person name="Manohar C."/>
            <person name="Matassi G."/>
            <person name="Medina M."/>
            <person name="Mochizuki Y."/>
            <person name="Mount S."/>
            <person name="Morishita T."/>
            <person name="Miura S."/>
            <person name="Nakayama A."/>
            <person name="Nishizaka S."/>
            <person name="Nomoto H."/>
            <person name="Ohta F."/>
            <person name="Oishi K."/>
            <person name="Rigoutsos I."/>
            <person name="Sano M."/>
            <person name="Sasaki A."/>
            <person name="Sasakura Y."/>
            <person name="Shoguchi E."/>
            <person name="Shin-i T."/>
            <person name="Spagnuolo A."/>
            <person name="Stainier D."/>
            <person name="Suzuki M.M."/>
            <person name="Tassy O."/>
            <person name="Takatori N."/>
            <person name="Tokuoka M."/>
            <person name="Yagi K."/>
            <person name="Yoshizaki F."/>
            <person name="Wada S."/>
            <person name="Zhang C."/>
            <person name="Hyatt P.D."/>
            <person name="Larimer F."/>
            <person name="Detter C."/>
            <person name="Doggett N."/>
            <person name="Glavina T."/>
            <person name="Hawkins T."/>
            <person name="Richardson P."/>
            <person name="Lucas S."/>
            <person name="Kohara Y."/>
            <person name="Levine M."/>
            <person name="Satoh N."/>
            <person name="Rokhsar D.S."/>
        </authorList>
    </citation>
    <scope>NUCLEOTIDE SEQUENCE [LARGE SCALE GENOMIC DNA]</scope>
</reference>
<name>H2XZL9_CIOIN</name>
<dbReference type="EMBL" id="EAAA01001036">
    <property type="status" value="NOT_ANNOTATED_CDS"/>
    <property type="molecule type" value="Genomic_DNA"/>
</dbReference>
<dbReference type="Proteomes" id="UP000008144">
    <property type="component" value="Chromosome 12"/>
</dbReference>